<organism evidence="1 2">
    <name type="scientific">Mycena pura</name>
    <dbReference type="NCBI Taxonomy" id="153505"/>
    <lineage>
        <taxon>Eukaryota</taxon>
        <taxon>Fungi</taxon>
        <taxon>Dikarya</taxon>
        <taxon>Basidiomycota</taxon>
        <taxon>Agaricomycotina</taxon>
        <taxon>Agaricomycetes</taxon>
        <taxon>Agaricomycetidae</taxon>
        <taxon>Agaricales</taxon>
        <taxon>Marasmiineae</taxon>
        <taxon>Mycenaceae</taxon>
        <taxon>Mycena</taxon>
    </lineage>
</organism>
<dbReference type="EMBL" id="JARJCW010000008">
    <property type="protein sequence ID" value="KAJ7221320.1"/>
    <property type="molecule type" value="Genomic_DNA"/>
</dbReference>
<evidence type="ECO:0008006" key="3">
    <source>
        <dbReference type="Google" id="ProtNLM"/>
    </source>
</evidence>
<evidence type="ECO:0000313" key="1">
    <source>
        <dbReference type="EMBL" id="KAJ7221320.1"/>
    </source>
</evidence>
<keyword evidence="2" id="KW-1185">Reference proteome</keyword>
<protein>
    <recommendedName>
        <fullName evidence="3">Protein kinase domain-containing protein</fullName>
    </recommendedName>
</protein>
<proteinExistence type="predicted"/>
<name>A0AAD6YJ64_9AGAR</name>
<comment type="caution">
    <text evidence="1">The sequence shown here is derived from an EMBL/GenBank/DDBJ whole genome shotgun (WGS) entry which is preliminary data.</text>
</comment>
<sequence length="535" mass="60644">MVDEADADQFSAESGPDYPDASHAGSFFSFSRDFTILGGNFVSNNIINATSPSYSGIRIIPLGDLDLRHEISLDRRGVVSHHRSRGRVRRMYSARLGSHPKTVAVYQGPGAEQEWLLAIKKREAIWHPNILQWCGVARAPGIYATVFHDDLIPFQRYLDIYDPSPLTAVYMYAYFDTEFQDLEQHWSFVLEKRLQPQQPTDCTIWIRCSTGRLCVDPGGKIADFPVNCIRGACLPPRAPISELTIDREATIISSFTVEGYHETCRWYCSQLYEETIRDMAVSVTLGALSFCPYGTSYEDSTEVAWIPDDCPTDGGFGWQPAFVDPSRRFREPCKKIMRNGWTRKATDGVFWSDSVHSSELDPSDPMVGHNVYPNAPRASWLTQANYILNRLRMTSDFSDYGSTPFFPLESLALTCVKVVIDWISYCVEFSGPLMEGYLFLCPLTHLQSGTPMGFRFPECVAYWSLDPWGLQRLSVESAQSLGFPAPVLSMRLFGHRWDNGVYAGLRQFHRGRGFDSESQEVARYLGMPLYQFSYK</sequence>
<evidence type="ECO:0000313" key="2">
    <source>
        <dbReference type="Proteomes" id="UP001219525"/>
    </source>
</evidence>
<accession>A0AAD6YJ64</accession>
<reference evidence="1" key="1">
    <citation type="submission" date="2023-03" db="EMBL/GenBank/DDBJ databases">
        <title>Massive genome expansion in bonnet fungi (Mycena s.s.) driven by repeated elements and novel gene families across ecological guilds.</title>
        <authorList>
            <consortium name="Lawrence Berkeley National Laboratory"/>
            <person name="Harder C.B."/>
            <person name="Miyauchi S."/>
            <person name="Viragh M."/>
            <person name="Kuo A."/>
            <person name="Thoen E."/>
            <person name="Andreopoulos B."/>
            <person name="Lu D."/>
            <person name="Skrede I."/>
            <person name="Drula E."/>
            <person name="Henrissat B."/>
            <person name="Morin E."/>
            <person name="Kohler A."/>
            <person name="Barry K."/>
            <person name="LaButti K."/>
            <person name="Morin E."/>
            <person name="Salamov A."/>
            <person name="Lipzen A."/>
            <person name="Mereny Z."/>
            <person name="Hegedus B."/>
            <person name="Baldrian P."/>
            <person name="Stursova M."/>
            <person name="Weitz H."/>
            <person name="Taylor A."/>
            <person name="Grigoriev I.V."/>
            <person name="Nagy L.G."/>
            <person name="Martin F."/>
            <person name="Kauserud H."/>
        </authorList>
    </citation>
    <scope>NUCLEOTIDE SEQUENCE</scope>
    <source>
        <strain evidence="1">9144</strain>
    </source>
</reference>
<dbReference type="Proteomes" id="UP001219525">
    <property type="component" value="Unassembled WGS sequence"/>
</dbReference>
<gene>
    <name evidence="1" type="ORF">GGX14DRAFT_388504</name>
</gene>
<dbReference type="AlphaFoldDB" id="A0AAD6YJ64"/>